<sequence>MKIPLILGDINLHDIRIQMSGIRWLCSDGQYCKSGIPIAYCNVLLVKGDGSPLYNSGEIHDFQAVFITPFDGFIHIQKGNSHGGLIDQLPYYFFWDSKITICEIECEAQNFVLEAQQVQVIFAAGKRYFDAAENRTGILSGWFQRTRAWTGDRGQIKNTILTLGICDILNGLRGSEIVSLEFMELMPLSTQVILFQDGVLVPTVSMLLEQIKRTPENLSDLIVNFSVMIKSSTYIFESEDYLFLGAILNSLANSNFLDTTLTLTRSGVNENTPSNIVLISLAAQPTKLFRHKSLGYSIAFHGFRLQKMGAATRMWLKENFYLINRSVDEIATELRELCNLLGPNVRILVCNIAANPMSAFISHYDLFDKATFKEIGDINQRERNVMLDELASEGILEVVDLNLLSAKLGTSRNIPDGMHMTGVLEQEFLKELARIIIKK</sequence>
<name>A0AAC9ITH0_9BURK</name>
<evidence type="ECO:0000313" key="2">
    <source>
        <dbReference type="Proteomes" id="UP000182060"/>
    </source>
</evidence>
<accession>A0AAC9ITH0</accession>
<reference evidence="1" key="1">
    <citation type="journal article" date="2017" name="Appl. Environ. Microbiol.">
        <title>Microdiversification of a pelagic Polynucleobacter species is mainly driven by acquisition of genomic islands from a partially interspecific gene pool.</title>
        <authorList>
            <person name="Hoetzinger M."/>
            <person name="Hahn M.W."/>
            <person name="Jezberova J."/>
            <person name="Schmidt J."/>
            <person name="Koll U."/>
        </authorList>
    </citation>
    <scope>NUCLEOTIDE SEQUENCE</scope>
    <source>
        <strain evidence="1">MWH-RechtKol4</strain>
    </source>
</reference>
<dbReference type="EMBL" id="CP015017">
    <property type="protein sequence ID" value="APC00516.1"/>
    <property type="molecule type" value="Genomic_DNA"/>
</dbReference>
<dbReference type="RefSeq" id="WP_071538745.1">
    <property type="nucleotide sequence ID" value="NZ_CP015016.1"/>
</dbReference>
<dbReference type="AlphaFoldDB" id="A0AAC9ITH0"/>
<dbReference type="Proteomes" id="UP000182060">
    <property type="component" value="Chromosome"/>
</dbReference>
<protein>
    <submittedName>
        <fullName evidence="1">Uncharacterized protein</fullName>
    </submittedName>
</protein>
<gene>
    <name evidence="1" type="ORF">AOC25_02195</name>
</gene>
<evidence type="ECO:0000313" key="1">
    <source>
        <dbReference type="EMBL" id="APC00516.1"/>
    </source>
</evidence>
<organism evidence="1 2">
    <name type="scientific">Polynucleobacter asymbioticus</name>
    <dbReference type="NCBI Taxonomy" id="576611"/>
    <lineage>
        <taxon>Bacteria</taxon>
        <taxon>Pseudomonadati</taxon>
        <taxon>Pseudomonadota</taxon>
        <taxon>Betaproteobacteria</taxon>
        <taxon>Burkholderiales</taxon>
        <taxon>Burkholderiaceae</taxon>
        <taxon>Polynucleobacter</taxon>
    </lineage>
</organism>
<proteinExistence type="predicted"/>